<dbReference type="InterPro" id="IPR036691">
    <property type="entry name" value="Endo/exonu/phosph_ase_sf"/>
</dbReference>
<dbReference type="Pfam" id="PF00932">
    <property type="entry name" value="LTD"/>
    <property type="match status" value="1"/>
</dbReference>
<evidence type="ECO:0000313" key="3">
    <source>
        <dbReference type="EMBL" id="AYV21175.1"/>
    </source>
</evidence>
<feature type="signal peptide" evidence="1">
    <location>
        <begin position="1"/>
        <end position="25"/>
    </location>
</feature>
<reference evidence="3 4" key="1">
    <citation type="submission" date="2018-11" db="EMBL/GenBank/DDBJ databases">
        <title>Complete Genome Sequence of Vbrio mediterranei 117-T6: a Potential Pathogen Bacteria Isolated from the Conchocelis of Pyropia.</title>
        <authorList>
            <person name="Liu Q."/>
        </authorList>
    </citation>
    <scope>NUCLEOTIDE SEQUENCE [LARGE SCALE GENOMIC DNA]</scope>
    <source>
        <strain evidence="3 4">117-T6</strain>
    </source>
</reference>
<keyword evidence="1" id="KW-0732">Signal</keyword>
<dbReference type="SUPFAM" id="SSF56219">
    <property type="entry name" value="DNase I-like"/>
    <property type="match status" value="1"/>
</dbReference>
<dbReference type="AlphaFoldDB" id="A0A3G4V9N2"/>
<evidence type="ECO:0000259" key="2">
    <source>
        <dbReference type="PROSITE" id="PS51841"/>
    </source>
</evidence>
<proteinExistence type="predicted"/>
<accession>A0A3G4V9N2</accession>
<dbReference type="InterPro" id="IPR005135">
    <property type="entry name" value="Endo/exonuclease/phosphatase"/>
</dbReference>
<dbReference type="NCBIfam" id="NF033681">
    <property type="entry name" value="ExeM_NucH_DNase"/>
    <property type="match status" value="1"/>
</dbReference>
<dbReference type="InterPro" id="IPR047971">
    <property type="entry name" value="ExeM-like"/>
</dbReference>
<keyword evidence="3" id="KW-0255">Endonuclease</keyword>
<dbReference type="CDD" id="cd04486">
    <property type="entry name" value="YhcR_OBF_like"/>
    <property type="match status" value="1"/>
</dbReference>
<dbReference type="PROSITE" id="PS51841">
    <property type="entry name" value="LTD"/>
    <property type="match status" value="1"/>
</dbReference>
<dbReference type="InterPro" id="IPR036415">
    <property type="entry name" value="Lamin_tail_dom_sf"/>
</dbReference>
<keyword evidence="3" id="KW-0378">Hydrolase</keyword>
<dbReference type="EMBL" id="CP033577">
    <property type="protein sequence ID" value="AYV21175.1"/>
    <property type="molecule type" value="Genomic_DNA"/>
</dbReference>
<sequence>MMTRTNKKQWLALAIASALAGGANAEIFLSQYVEGSGYNKAVEIANSGDSEVQLVGYQLAKSPNGNGSWSTLDLSSYVIPAKSVLVFANSRADDAILGVATLSTSDQVLNFNGDDPIALMDSNGQIIDMIGTMGDNFGADKTLVRYTPYHQPSVTYQPEQWATLSKNDVTGLGQLEDLTPPAPFQCLDNGSAPTFTDIQAIQGEGSSSPYINGYPYITSEQYFVQGVVSAVSTGINQGFYLEALQDDHNPLTSNGLYVYTQANPSLAAGDVVCVRGQIQEFYGQTQLKLNEQDWFKQGEQAAPQATAIEVLESDENFEQTLERYEGMLVRLPKALDMRISRTFGYDYGARRNNMVLAHERVNLHPNQQFAAGSDEAKAQSEDNGLRRLFVESPTAAPNGKVPYYPEFGRTDVDQDGSTEDYIRINDTLFDIEGVIGYSYGDYRLFVTNTISADNFVRNTPRTEAPELAEQPWNKKDLRVATFNVLNYFTSPFGGDENRFGSNRGASNFAEFEVQQEKILNALIKLDADIVGLMEIENNGFGDNGAIAQLVRELNARIDNKKLHYDFVSVDSNQDGVIDKLDAVGTDAITTGVIYRPKQVKLKQVNVLEMPRQVAPEVLDDDGKVIEDGKNYQRNTLAPTFKVKGAKEKLTVAVNHFKSKGSKCWEDAAPVAEGGQAGKDTDQQGSCENFRVAAAVALGDALEAIKGHKIVLGDFNAYGKEDPLLILTDYSQEKYGKTIRAARNTFIGEQEQFGDDGAVIDHSYGYVNVLGEMHPQGWSYSYNDEVGALDHILISPSLSKRVVDATEWHINAAESTLFDYNDEYKGDLPKYQDHYRSSDHDPAVIDLNMRGGSVGLVGLSAMLLLGLRRRKQG</sequence>
<dbReference type="InterPro" id="IPR001322">
    <property type="entry name" value="Lamin_tail_dom"/>
</dbReference>
<dbReference type="GO" id="GO:0004519">
    <property type="term" value="F:endonuclease activity"/>
    <property type="evidence" value="ECO:0007669"/>
    <property type="project" value="UniProtKB-KW"/>
</dbReference>
<dbReference type="Proteomes" id="UP000279760">
    <property type="component" value="Chromosome 1"/>
</dbReference>
<dbReference type="PANTHER" id="PTHR42834:SF1">
    <property type="entry name" value="ENDONUCLEASE_EXONUCLEASE_PHOSPHATASE FAMILY PROTEIN (AFU_ORTHOLOGUE AFUA_3G09210)"/>
    <property type="match status" value="1"/>
</dbReference>
<dbReference type="PANTHER" id="PTHR42834">
    <property type="entry name" value="ENDONUCLEASE/EXONUCLEASE/PHOSPHATASE FAMILY PROTEIN (AFU_ORTHOLOGUE AFUA_3G09210)"/>
    <property type="match status" value="1"/>
</dbReference>
<dbReference type="Pfam" id="PF03372">
    <property type="entry name" value="Exo_endo_phos"/>
    <property type="match status" value="1"/>
</dbReference>
<dbReference type="Gene3D" id="3.60.10.10">
    <property type="entry name" value="Endonuclease/exonuclease/phosphatase"/>
    <property type="match status" value="1"/>
</dbReference>
<evidence type="ECO:0000256" key="1">
    <source>
        <dbReference type="SAM" id="SignalP"/>
    </source>
</evidence>
<gene>
    <name evidence="3" type="ORF">ECB94_07645</name>
</gene>
<name>A0A3G4V9N2_9VIBR</name>
<evidence type="ECO:0000313" key="4">
    <source>
        <dbReference type="Proteomes" id="UP000279760"/>
    </source>
</evidence>
<feature type="chain" id="PRO_5017940430" evidence="1">
    <location>
        <begin position="26"/>
        <end position="872"/>
    </location>
</feature>
<keyword evidence="3" id="KW-0540">Nuclease</keyword>
<feature type="domain" description="LTD" evidence="2">
    <location>
        <begin position="17"/>
        <end position="135"/>
    </location>
</feature>
<dbReference type="Gene3D" id="2.60.40.1260">
    <property type="entry name" value="Lamin Tail domain"/>
    <property type="match status" value="1"/>
</dbReference>
<protein>
    <submittedName>
        <fullName evidence="3">ExeM/NucH family extracellular endonuclease</fullName>
    </submittedName>
</protein>
<organism evidence="3 4">
    <name type="scientific">Vibrio mediterranei</name>
    <dbReference type="NCBI Taxonomy" id="689"/>
    <lineage>
        <taxon>Bacteria</taxon>
        <taxon>Pseudomonadati</taxon>
        <taxon>Pseudomonadota</taxon>
        <taxon>Gammaproteobacteria</taxon>
        <taxon>Vibrionales</taxon>
        <taxon>Vibrionaceae</taxon>
        <taxon>Vibrio</taxon>
    </lineage>
</organism>